<keyword evidence="3 4" id="KW-0732">Signal</keyword>
<gene>
    <name evidence="6" type="primary">rbsB_6</name>
    <name evidence="6" type="ORF">BWY41_01951</name>
</gene>
<dbReference type="CDD" id="cd01536">
    <property type="entry name" value="PBP1_ABC_sugar_binding-like"/>
    <property type="match status" value="1"/>
</dbReference>
<dbReference type="GO" id="GO:0030246">
    <property type="term" value="F:carbohydrate binding"/>
    <property type="evidence" value="ECO:0007669"/>
    <property type="project" value="UniProtKB-ARBA"/>
</dbReference>
<accession>A0A1V5SJD6</accession>
<comment type="similarity">
    <text evidence="2">Belongs to the bacterial solute-binding protein 2 family.</text>
</comment>
<organism evidence="6">
    <name type="scientific">Candidatus Atribacter allofermentans</name>
    <dbReference type="NCBI Taxonomy" id="1852833"/>
    <lineage>
        <taxon>Bacteria</taxon>
        <taxon>Pseudomonadati</taxon>
        <taxon>Atribacterota</taxon>
        <taxon>Atribacteria</taxon>
        <taxon>Atribacterales</taxon>
        <taxon>Atribacteraceae</taxon>
        <taxon>Atribacter</taxon>
    </lineage>
</organism>
<reference evidence="6" key="1">
    <citation type="submission" date="2017-02" db="EMBL/GenBank/DDBJ databases">
        <title>Delving into the versatile metabolic prowess of the omnipresent phylum Bacteroidetes.</title>
        <authorList>
            <person name="Nobu M.K."/>
            <person name="Mei R."/>
            <person name="Narihiro T."/>
            <person name="Kuroda K."/>
            <person name="Liu W.-T."/>
        </authorList>
    </citation>
    <scope>NUCLEOTIDE SEQUENCE</scope>
    <source>
        <strain evidence="6">ADurb.Bin276</strain>
    </source>
</reference>
<sequence length="346" mass="38385">MKKLLSLIIIFGILSLSFCAIAQEEPVYLGTAIRSLSNPYHAVWADGATAFANSLGWKDYNVIQTCEGSSEKQLNDIKALVARSQGNVVFSIDPNQSTDAPAIANELEKSSVYFITWWNKPDDVSVADYKYWVCHITFDNRASGYNTAKAIFDAVGGSGKVFALQGLLGNSAAIERWEGFEKALTEYPEIELVGWQAADWEKVKAYNHVSNALIADPDIKAIWCANDSMAIGALEALRARELVGKVPVSGVDAIPEMITAIKNKEAIATVASDAFWQGGMGLSIPLAVKQGKIKMEELPENKREWIAQTILITQENIDWYIENYVEGTPEYNWNDYWGKWVRGIKE</sequence>
<proteinExistence type="inferred from homology"/>
<dbReference type="AlphaFoldDB" id="A0A1V5SJD6"/>
<dbReference type="PANTHER" id="PTHR46847:SF1">
    <property type="entry name" value="D-ALLOSE-BINDING PERIPLASMIC PROTEIN-RELATED"/>
    <property type="match status" value="1"/>
</dbReference>
<dbReference type="SUPFAM" id="SSF53822">
    <property type="entry name" value="Periplasmic binding protein-like I"/>
    <property type="match status" value="1"/>
</dbReference>
<feature type="chain" id="PRO_5013229173" evidence="4">
    <location>
        <begin position="23"/>
        <end position="346"/>
    </location>
</feature>
<dbReference type="PANTHER" id="PTHR46847">
    <property type="entry name" value="D-ALLOSE-BINDING PERIPLASMIC PROTEIN-RELATED"/>
    <property type="match status" value="1"/>
</dbReference>
<protein>
    <submittedName>
        <fullName evidence="6">D-ribose-binding periplasmic protein</fullName>
    </submittedName>
</protein>
<dbReference type="InterPro" id="IPR025997">
    <property type="entry name" value="SBP_2_dom"/>
</dbReference>
<evidence type="ECO:0000313" key="6">
    <source>
        <dbReference type="EMBL" id="OQA54666.1"/>
    </source>
</evidence>
<dbReference type="InterPro" id="IPR028082">
    <property type="entry name" value="Peripla_BP_I"/>
</dbReference>
<feature type="domain" description="Periplasmic binding protein" evidence="5">
    <location>
        <begin position="33"/>
        <end position="292"/>
    </location>
</feature>
<comment type="subcellular location">
    <subcellularLocation>
        <location evidence="1">Cell envelope</location>
    </subcellularLocation>
</comment>
<dbReference type="GO" id="GO:0030313">
    <property type="term" value="C:cell envelope"/>
    <property type="evidence" value="ECO:0007669"/>
    <property type="project" value="UniProtKB-SubCell"/>
</dbReference>
<evidence type="ECO:0000259" key="5">
    <source>
        <dbReference type="Pfam" id="PF13407"/>
    </source>
</evidence>
<comment type="caution">
    <text evidence="6">The sequence shown here is derived from an EMBL/GenBank/DDBJ whole genome shotgun (WGS) entry which is preliminary data.</text>
</comment>
<dbReference type="Pfam" id="PF13407">
    <property type="entry name" value="Peripla_BP_4"/>
    <property type="match status" value="1"/>
</dbReference>
<evidence type="ECO:0000256" key="1">
    <source>
        <dbReference type="ARBA" id="ARBA00004196"/>
    </source>
</evidence>
<dbReference type="EMBL" id="MWBQ01000202">
    <property type="protein sequence ID" value="OQA54666.1"/>
    <property type="molecule type" value="Genomic_DNA"/>
</dbReference>
<feature type="signal peptide" evidence="4">
    <location>
        <begin position="1"/>
        <end position="22"/>
    </location>
</feature>
<evidence type="ECO:0000256" key="3">
    <source>
        <dbReference type="ARBA" id="ARBA00022729"/>
    </source>
</evidence>
<name>A0A1V5SJD6_9BACT</name>
<dbReference type="Gene3D" id="3.40.50.2300">
    <property type="match status" value="2"/>
</dbReference>
<dbReference type="Proteomes" id="UP000485569">
    <property type="component" value="Unassembled WGS sequence"/>
</dbReference>
<evidence type="ECO:0000256" key="2">
    <source>
        <dbReference type="ARBA" id="ARBA00007639"/>
    </source>
</evidence>
<evidence type="ECO:0000256" key="4">
    <source>
        <dbReference type="SAM" id="SignalP"/>
    </source>
</evidence>